<feature type="region of interest" description="Disordered" evidence="1">
    <location>
        <begin position="63"/>
        <end position="172"/>
    </location>
</feature>
<organism evidence="2">
    <name type="scientific">Mytilinidion resinicola</name>
    <dbReference type="NCBI Taxonomy" id="574789"/>
    <lineage>
        <taxon>Eukaryota</taxon>
        <taxon>Fungi</taxon>
        <taxon>Dikarya</taxon>
        <taxon>Ascomycota</taxon>
        <taxon>Pezizomycotina</taxon>
        <taxon>Dothideomycetes</taxon>
        <taxon>Pleosporomycetidae</taxon>
        <taxon>Mytilinidiales</taxon>
        <taxon>Mytilinidiaceae</taxon>
        <taxon>Mytilinidion</taxon>
    </lineage>
</organism>
<dbReference type="EMBL" id="MU003692">
    <property type="protein sequence ID" value="KAF2816805.1"/>
    <property type="molecule type" value="Genomic_DNA"/>
</dbReference>
<dbReference type="GeneID" id="54454181"/>
<evidence type="ECO:0000313" key="3">
    <source>
        <dbReference type="Proteomes" id="UP000504636"/>
    </source>
</evidence>
<dbReference type="OrthoDB" id="10532051at2759"/>
<gene>
    <name evidence="2 4" type="ORF">BDZ99DRAFT_2057</name>
</gene>
<evidence type="ECO:0000313" key="4">
    <source>
        <dbReference type="RefSeq" id="XP_033583769.1"/>
    </source>
</evidence>
<sequence length="231" mass="26285">MALSHPIGRDVAFMKKLRALLLPGAHEWGVSVYHRHEEGRNRFKWPKEWRVYSFDDNKGHSLNQKHVRRRQDMWWQRRKPSAKTDDPSRTAAADLHSGNTSRQSSSDSIVPSTDAHQIGFDGGDTGRGQHLLEHTLEDDNASHHSDAGESLWYHSDEGSHSGSVQTSEDDSLYRDSVTSQSLWYDSDEGSHSGSVDSDLSIHGWEPYVDQVGLQGDWHFIDADWSNFDFEN</sequence>
<evidence type="ECO:0000256" key="1">
    <source>
        <dbReference type="SAM" id="MobiDB-lite"/>
    </source>
</evidence>
<accession>A0A6A6Z944</accession>
<dbReference type="RefSeq" id="XP_033583769.1">
    <property type="nucleotide sequence ID" value="XM_033713288.1"/>
</dbReference>
<feature type="compositionally biased region" description="Basic and acidic residues" evidence="1">
    <location>
        <begin position="130"/>
        <end position="147"/>
    </location>
</feature>
<reference evidence="4" key="2">
    <citation type="submission" date="2020-04" db="EMBL/GenBank/DDBJ databases">
        <authorList>
            <consortium name="NCBI Genome Project"/>
        </authorList>
    </citation>
    <scope>NUCLEOTIDE SEQUENCE</scope>
    <source>
        <strain evidence="4">CBS 304.34</strain>
    </source>
</reference>
<reference evidence="4" key="3">
    <citation type="submission" date="2025-04" db="UniProtKB">
        <authorList>
            <consortium name="RefSeq"/>
        </authorList>
    </citation>
    <scope>IDENTIFICATION</scope>
    <source>
        <strain evidence="4">CBS 304.34</strain>
    </source>
</reference>
<proteinExistence type="predicted"/>
<name>A0A6A6Z944_9PEZI</name>
<keyword evidence="3" id="KW-1185">Reference proteome</keyword>
<feature type="compositionally biased region" description="Polar residues" evidence="1">
    <location>
        <begin position="97"/>
        <end position="115"/>
    </location>
</feature>
<evidence type="ECO:0000313" key="2">
    <source>
        <dbReference type="EMBL" id="KAF2816805.1"/>
    </source>
</evidence>
<reference evidence="2 4" key="1">
    <citation type="journal article" date="2020" name="Stud. Mycol.">
        <title>101 Dothideomycetes genomes: a test case for predicting lifestyles and emergence of pathogens.</title>
        <authorList>
            <person name="Haridas S."/>
            <person name="Albert R."/>
            <person name="Binder M."/>
            <person name="Bloem J."/>
            <person name="Labutti K."/>
            <person name="Salamov A."/>
            <person name="Andreopoulos B."/>
            <person name="Baker S."/>
            <person name="Barry K."/>
            <person name="Bills G."/>
            <person name="Bluhm B."/>
            <person name="Cannon C."/>
            <person name="Castanera R."/>
            <person name="Culley D."/>
            <person name="Daum C."/>
            <person name="Ezra D."/>
            <person name="Gonzalez J."/>
            <person name="Henrissat B."/>
            <person name="Kuo A."/>
            <person name="Liang C."/>
            <person name="Lipzen A."/>
            <person name="Lutzoni F."/>
            <person name="Magnuson J."/>
            <person name="Mondo S."/>
            <person name="Nolan M."/>
            <person name="Ohm R."/>
            <person name="Pangilinan J."/>
            <person name="Park H.-J."/>
            <person name="Ramirez L."/>
            <person name="Alfaro M."/>
            <person name="Sun H."/>
            <person name="Tritt A."/>
            <person name="Yoshinaga Y."/>
            <person name="Zwiers L.-H."/>
            <person name="Turgeon B."/>
            <person name="Goodwin S."/>
            <person name="Spatafora J."/>
            <person name="Crous P."/>
            <person name="Grigoriev I."/>
        </authorList>
    </citation>
    <scope>NUCLEOTIDE SEQUENCE</scope>
    <source>
        <strain evidence="2 4">CBS 304.34</strain>
    </source>
</reference>
<dbReference type="Proteomes" id="UP000504636">
    <property type="component" value="Unplaced"/>
</dbReference>
<dbReference type="AlphaFoldDB" id="A0A6A6Z944"/>
<protein>
    <submittedName>
        <fullName evidence="2 4">Uncharacterized protein</fullName>
    </submittedName>
</protein>